<evidence type="ECO:0000256" key="1">
    <source>
        <dbReference type="ARBA" id="ARBA00006484"/>
    </source>
</evidence>
<dbReference type="PROSITE" id="PS00061">
    <property type="entry name" value="ADH_SHORT"/>
    <property type="match status" value="1"/>
</dbReference>
<keyword evidence="2" id="KW-0560">Oxidoreductase</keyword>
<gene>
    <name evidence="4" type="ORF">Pma05_61580</name>
</gene>
<protein>
    <submittedName>
        <fullName evidence="4">3-hydroxy-2-methylbutyryl-CoA dehydrogenase</fullName>
    </submittedName>
</protein>
<dbReference type="PANTHER" id="PTHR43658">
    <property type="entry name" value="SHORT-CHAIN DEHYDROGENASE/REDUCTASE"/>
    <property type="match status" value="1"/>
</dbReference>
<dbReference type="Pfam" id="PF00106">
    <property type="entry name" value="adh_short"/>
    <property type="match status" value="1"/>
</dbReference>
<feature type="domain" description="Ketoreductase" evidence="3">
    <location>
        <begin position="6"/>
        <end position="196"/>
    </location>
</feature>
<accession>A0ABQ4EY50</accession>
<name>A0ABQ4EY50_9ACTN</name>
<sequence length="254" mass="26518">MNLTSSSAVVTGGASGLGLATAAMLVDRGVAVTIVDLPSSAGVEVAEKLGDLASFSAADVRDAEAVDRALDVAESVAPLRALVHCAGRGGTVRLVDKNGDPGDYDLYRELVDINLVGSFNMLRLASARIAAHEPVDGERGVCVLTASVAAWEGQIGQIPYASAKAGVVGMTLVAARDLAQRQIRVCSIAPGVFDTPILSRFSDEIREGLARQVPHPSRLGRPEEFAATALHILDNPMLNGETIRLDGAIRMAPR</sequence>
<dbReference type="SMART" id="SM00822">
    <property type="entry name" value="PKS_KR"/>
    <property type="match status" value="1"/>
</dbReference>
<organism evidence="4 5">
    <name type="scientific">Plantactinospora mayteni</name>
    <dbReference type="NCBI Taxonomy" id="566021"/>
    <lineage>
        <taxon>Bacteria</taxon>
        <taxon>Bacillati</taxon>
        <taxon>Actinomycetota</taxon>
        <taxon>Actinomycetes</taxon>
        <taxon>Micromonosporales</taxon>
        <taxon>Micromonosporaceae</taxon>
        <taxon>Plantactinospora</taxon>
    </lineage>
</organism>
<dbReference type="Gene3D" id="3.40.50.720">
    <property type="entry name" value="NAD(P)-binding Rossmann-like Domain"/>
    <property type="match status" value="1"/>
</dbReference>
<evidence type="ECO:0000313" key="5">
    <source>
        <dbReference type="Proteomes" id="UP000621500"/>
    </source>
</evidence>
<dbReference type="InterPro" id="IPR002347">
    <property type="entry name" value="SDR_fam"/>
</dbReference>
<dbReference type="EMBL" id="BONX01000045">
    <property type="protein sequence ID" value="GIG99585.1"/>
    <property type="molecule type" value="Genomic_DNA"/>
</dbReference>
<dbReference type="InterPro" id="IPR020904">
    <property type="entry name" value="Sc_DH/Rdtase_CS"/>
</dbReference>
<keyword evidence="5" id="KW-1185">Reference proteome</keyword>
<comment type="similarity">
    <text evidence="1">Belongs to the short-chain dehydrogenases/reductases (SDR) family.</text>
</comment>
<dbReference type="InterPro" id="IPR036291">
    <property type="entry name" value="NAD(P)-bd_dom_sf"/>
</dbReference>
<evidence type="ECO:0000256" key="2">
    <source>
        <dbReference type="ARBA" id="ARBA00023002"/>
    </source>
</evidence>
<evidence type="ECO:0000313" key="4">
    <source>
        <dbReference type="EMBL" id="GIG99585.1"/>
    </source>
</evidence>
<dbReference type="PRINTS" id="PR00081">
    <property type="entry name" value="GDHRDH"/>
</dbReference>
<dbReference type="Proteomes" id="UP000621500">
    <property type="component" value="Unassembled WGS sequence"/>
</dbReference>
<dbReference type="InterPro" id="IPR057326">
    <property type="entry name" value="KR_dom"/>
</dbReference>
<dbReference type="SUPFAM" id="SSF51735">
    <property type="entry name" value="NAD(P)-binding Rossmann-fold domains"/>
    <property type="match status" value="1"/>
</dbReference>
<evidence type="ECO:0000259" key="3">
    <source>
        <dbReference type="SMART" id="SM00822"/>
    </source>
</evidence>
<comment type="caution">
    <text evidence="4">The sequence shown here is derived from an EMBL/GenBank/DDBJ whole genome shotgun (WGS) entry which is preliminary data.</text>
</comment>
<dbReference type="RefSeq" id="WP_203860945.1">
    <property type="nucleotide sequence ID" value="NZ_BAAAZQ010000014.1"/>
</dbReference>
<dbReference type="PANTHER" id="PTHR43658:SF8">
    <property type="entry name" value="17-BETA-HYDROXYSTEROID DEHYDROGENASE 14-RELATED"/>
    <property type="match status" value="1"/>
</dbReference>
<reference evidence="4 5" key="1">
    <citation type="submission" date="2021-01" db="EMBL/GenBank/DDBJ databases">
        <title>Whole genome shotgun sequence of Plantactinospora mayteni NBRC 109088.</title>
        <authorList>
            <person name="Komaki H."/>
            <person name="Tamura T."/>
        </authorList>
    </citation>
    <scope>NUCLEOTIDE SEQUENCE [LARGE SCALE GENOMIC DNA]</scope>
    <source>
        <strain evidence="4 5">NBRC 109088</strain>
    </source>
</reference>
<proteinExistence type="inferred from homology"/>